<evidence type="ECO:0000313" key="3">
    <source>
        <dbReference type="Proteomes" id="UP001054945"/>
    </source>
</evidence>
<proteinExistence type="predicted"/>
<keyword evidence="3" id="KW-1185">Reference proteome</keyword>
<evidence type="ECO:0000256" key="1">
    <source>
        <dbReference type="SAM" id="MobiDB-lite"/>
    </source>
</evidence>
<feature type="region of interest" description="Disordered" evidence="1">
    <location>
        <begin position="43"/>
        <end position="86"/>
    </location>
</feature>
<dbReference type="AlphaFoldDB" id="A0AAV4RB76"/>
<accession>A0AAV4RB76</accession>
<gene>
    <name evidence="2" type="ORF">CEXT_638001</name>
</gene>
<reference evidence="2 3" key="1">
    <citation type="submission" date="2021-06" db="EMBL/GenBank/DDBJ databases">
        <title>Caerostris extrusa draft genome.</title>
        <authorList>
            <person name="Kono N."/>
            <person name="Arakawa K."/>
        </authorList>
    </citation>
    <scope>NUCLEOTIDE SEQUENCE [LARGE SCALE GENOMIC DNA]</scope>
</reference>
<evidence type="ECO:0000313" key="2">
    <source>
        <dbReference type="EMBL" id="GIY18592.1"/>
    </source>
</evidence>
<organism evidence="2 3">
    <name type="scientific">Caerostris extrusa</name>
    <name type="common">Bark spider</name>
    <name type="synonym">Caerostris bankana</name>
    <dbReference type="NCBI Taxonomy" id="172846"/>
    <lineage>
        <taxon>Eukaryota</taxon>
        <taxon>Metazoa</taxon>
        <taxon>Ecdysozoa</taxon>
        <taxon>Arthropoda</taxon>
        <taxon>Chelicerata</taxon>
        <taxon>Arachnida</taxon>
        <taxon>Araneae</taxon>
        <taxon>Araneomorphae</taxon>
        <taxon>Entelegynae</taxon>
        <taxon>Araneoidea</taxon>
        <taxon>Araneidae</taxon>
        <taxon>Caerostris</taxon>
    </lineage>
</organism>
<protein>
    <submittedName>
        <fullName evidence="2">Uncharacterized protein</fullName>
    </submittedName>
</protein>
<sequence>MDENLVIVDENQRQQLDKNIHQKHMNVGIPNFYKGTCSARRRAFGRKPGDRSVSPSQPLGHPSLRRPFSRAEAGGARNSLSPGLEL</sequence>
<comment type="caution">
    <text evidence="2">The sequence shown here is derived from an EMBL/GenBank/DDBJ whole genome shotgun (WGS) entry which is preliminary data.</text>
</comment>
<dbReference type="Proteomes" id="UP001054945">
    <property type="component" value="Unassembled WGS sequence"/>
</dbReference>
<name>A0AAV4RB76_CAEEX</name>
<dbReference type="EMBL" id="BPLR01007650">
    <property type="protein sequence ID" value="GIY18592.1"/>
    <property type="molecule type" value="Genomic_DNA"/>
</dbReference>